<reference evidence="3 4" key="1">
    <citation type="journal article" date="2020" name="Int. J. Syst. Evol. Microbiol.">
        <title>Novel acetic acid bacteria from cider fermentations: Acetobacter conturbans sp. nov. and Acetobacter fallax sp. nov.</title>
        <authorList>
            <person name="Sombolestani A.S."/>
            <person name="Cleenwerck I."/>
            <person name="Cnockaert M."/>
            <person name="Borremans W."/>
            <person name="Wieme A.D."/>
            <person name="De Vuyst L."/>
            <person name="Vandamme P."/>
        </authorList>
    </citation>
    <scope>NUCLEOTIDE SEQUENCE [LARGE SCALE GENOMIC DNA]</scope>
    <source>
        <strain evidence="3 4">LMG 1637</strain>
    </source>
</reference>
<evidence type="ECO:0000313" key="3">
    <source>
        <dbReference type="EMBL" id="NHO32139.1"/>
    </source>
</evidence>
<dbReference type="InterPro" id="IPR009057">
    <property type="entry name" value="Homeodomain-like_sf"/>
</dbReference>
<dbReference type="SUPFAM" id="SSF55781">
    <property type="entry name" value="GAF domain-like"/>
    <property type="match status" value="1"/>
</dbReference>
<dbReference type="SUPFAM" id="SSF46689">
    <property type="entry name" value="Homeodomain-like"/>
    <property type="match status" value="1"/>
</dbReference>
<organism evidence="3 4">
    <name type="scientific">Acetobacter fallax</name>
    <dbReference type="NCBI Taxonomy" id="1737473"/>
    <lineage>
        <taxon>Bacteria</taxon>
        <taxon>Pseudomonadati</taxon>
        <taxon>Pseudomonadota</taxon>
        <taxon>Alphaproteobacteria</taxon>
        <taxon>Acetobacterales</taxon>
        <taxon>Acetobacteraceae</taxon>
        <taxon>Acetobacter</taxon>
    </lineage>
</organism>
<evidence type="ECO:0000313" key="4">
    <source>
        <dbReference type="Proteomes" id="UP000615326"/>
    </source>
</evidence>
<name>A0ABX0K6W2_9PROT</name>
<gene>
    <name evidence="3" type="ORF">GOB84_06090</name>
</gene>
<dbReference type="InterPro" id="IPR003018">
    <property type="entry name" value="GAF"/>
</dbReference>
<dbReference type="Proteomes" id="UP000615326">
    <property type="component" value="Unassembled WGS sequence"/>
</dbReference>
<protein>
    <submittedName>
        <fullName evidence="3">GAF domain-containing protein</fullName>
    </submittedName>
</protein>
<dbReference type="InterPro" id="IPR002197">
    <property type="entry name" value="HTH_Fis"/>
</dbReference>
<dbReference type="Gene3D" id="1.10.10.60">
    <property type="entry name" value="Homeodomain-like"/>
    <property type="match status" value="1"/>
</dbReference>
<comment type="caution">
    <text evidence="3">The sequence shown here is derived from an EMBL/GenBank/DDBJ whole genome shotgun (WGS) entry which is preliminary data.</text>
</comment>
<feature type="domain" description="GAF" evidence="1">
    <location>
        <begin position="77"/>
        <end position="173"/>
    </location>
</feature>
<accession>A0ABX0K6W2</accession>
<dbReference type="RefSeq" id="WP_173576672.1">
    <property type="nucleotide sequence ID" value="NZ_WOSW01000007.1"/>
</dbReference>
<keyword evidence="4" id="KW-1185">Reference proteome</keyword>
<feature type="domain" description="DNA binding HTH" evidence="2">
    <location>
        <begin position="266"/>
        <end position="302"/>
    </location>
</feature>
<evidence type="ECO:0000259" key="1">
    <source>
        <dbReference type="Pfam" id="PF01590"/>
    </source>
</evidence>
<dbReference type="InterPro" id="IPR029016">
    <property type="entry name" value="GAF-like_dom_sf"/>
</dbReference>
<sequence length="326" mass="35835">MSEAILIPDERLAALPPLIRASWTRCATLYRLDQNEQKSPELLCGAELRQACSRVGPLMKIAEPELDRLHGIVSTLDYTVLMADAQGVVLANRGDYPLEKGHRRWHLWPGARWVEMEVGTNGIGTALVEGKPVTVHMEQHWRLGLRYLTCSAVPFYGPDGRVAGVLDASSTRPDPGGRIAVMMEAVLIDAARRIERRSFLEAFRNQTVVILGETSEISLPMVALDEARVVVESTFAARSMLGLSETSASVCFDLGTRSHGVPDFQEAERTVIEGALAMSGGKVSPAARLLGISRSTLHRKIRTMQHQQIPQETLPAAKHQTLYQPA</sequence>
<dbReference type="EMBL" id="WOSW01000007">
    <property type="protein sequence ID" value="NHO32139.1"/>
    <property type="molecule type" value="Genomic_DNA"/>
</dbReference>
<dbReference type="Pfam" id="PF01590">
    <property type="entry name" value="GAF"/>
    <property type="match status" value="1"/>
</dbReference>
<dbReference type="Pfam" id="PF02954">
    <property type="entry name" value="HTH_8"/>
    <property type="match status" value="1"/>
</dbReference>
<dbReference type="Gene3D" id="3.30.450.40">
    <property type="match status" value="1"/>
</dbReference>
<proteinExistence type="predicted"/>
<evidence type="ECO:0000259" key="2">
    <source>
        <dbReference type="Pfam" id="PF02954"/>
    </source>
</evidence>
<dbReference type="PRINTS" id="PR01590">
    <property type="entry name" value="HTHFIS"/>
</dbReference>